<name>A0ABR0SQH0_9HYPO</name>
<keyword evidence="3" id="KW-1185">Reference proteome</keyword>
<evidence type="ECO:0000256" key="1">
    <source>
        <dbReference type="SAM" id="MobiDB-lite"/>
    </source>
</evidence>
<sequence length="74" mass="7695">MSSNDISGAVKGKVETAGDQSVLDKLGDKLFGPTAESTTSVADDSVAPDAAITPVTQGRRSHRPDGQDPFHNSR</sequence>
<feature type="region of interest" description="Disordered" evidence="1">
    <location>
        <begin position="1"/>
        <end position="74"/>
    </location>
</feature>
<gene>
    <name evidence="2" type="ORF">PT974_04891</name>
</gene>
<comment type="caution">
    <text evidence="2">The sequence shown here is derived from an EMBL/GenBank/DDBJ whole genome shotgun (WGS) entry which is preliminary data.</text>
</comment>
<dbReference type="Proteomes" id="UP001338125">
    <property type="component" value="Unassembled WGS sequence"/>
</dbReference>
<evidence type="ECO:0000313" key="3">
    <source>
        <dbReference type="Proteomes" id="UP001338125"/>
    </source>
</evidence>
<feature type="compositionally biased region" description="Low complexity" evidence="1">
    <location>
        <begin position="40"/>
        <end position="51"/>
    </location>
</feature>
<organism evidence="2 3">
    <name type="scientific">Cladobotryum mycophilum</name>
    <dbReference type="NCBI Taxonomy" id="491253"/>
    <lineage>
        <taxon>Eukaryota</taxon>
        <taxon>Fungi</taxon>
        <taxon>Dikarya</taxon>
        <taxon>Ascomycota</taxon>
        <taxon>Pezizomycotina</taxon>
        <taxon>Sordariomycetes</taxon>
        <taxon>Hypocreomycetidae</taxon>
        <taxon>Hypocreales</taxon>
        <taxon>Hypocreaceae</taxon>
        <taxon>Cladobotryum</taxon>
    </lineage>
</organism>
<dbReference type="EMBL" id="JAVFKD010000010">
    <property type="protein sequence ID" value="KAK5994417.1"/>
    <property type="molecule type" value="Genomic_DNA"/>
</dbReference>
<protein>
    <submittedName>
        <fullName evidence="2">Uncharacterized protein</fullName>
    </submittedName>
</protein>
<reference evidence="2 3" key="1">
    <citation type="submission" date="2024-01" db="EMBL/GenBank/DDBJ databases">
        <title>Complete genome of Cladobotryum mycophilum ATHUM6906.</title>
        <authorList>
            <person name="Christinaki A.C."/>
            <person name="Myridakis A.I."/>
            <person name="Kouvelis V.N."/>
        </authorList>
    </citation>
    <scope>NUCLEOTIDE SEQUENCE [LARGE SCALE GENOMIC DNA]</scope>
    <source>
        <strain evidence="2 3">ATHUM6906</strain>
    </source>
</reference>
<evidence type="ECO:0000313" key="2">
    <source>
        <dbReference type="EMBL" id="KAK5994417.1"/>
    </source>
</evidence>
<accession>A0ABR0SQH0</accession>
<proteinExistence type="predicted"/>